<dbReference type="Proteomes" id="UP000318704">
    <property type="component" value="Chromosome"/>
</dbReference>
<protein>
    <submittedName>
        <fullName evidence="1">Uncharacterized protein</fullName>
    </submittedName>
</protein>
<gene>
    <name evidence="1" type="ORF">V144x_29240</name>
</gene>
<evidence type="ECO:0000313" key="1">
    <source>
        <dbReference type="EMBL" id="QDT97449.1"/>
    </source>
</evidence>
<organism evidence="1 2">
    <name type="scientific">Gimesia aquarii</name>
    <dbReference type="NCBI Taxonomy" id="2527964"/>
    <lineage>
        <taxon>Bacteria</taxon>
        <taxon>Pseudomonadati</taxon>
        <taxon>Planctomycetota</taxon>
        <taxon>Planctomycetia</taxon>
        <taxon>Planctomycetales</taxon>
        <taxon>Planctomycetaceae</taxon>
        <taxon>Gimesia</taxon>
    </lineage>
</organism>
<proteinExistence type="predicted"/>
<dbReference type="KEGG" id="gaw:V144x_29240"/>
<name>A0A517VWR5_9PLAN</name>
<sequence length="33" mass="4053">MMLPIIELNNFGKQSWNPKVLTYREEFTYTIFK</sequence>
<reference evidence="1 2" key="1">
    <citation type="submission" date="2019-03" db="EMBL/GenBank/DDBJ databases">
        <title>Deep-cultivation of Planctomycetes and their phenomic and genomic characterization uncovers novel biology.</title>
        <authorList>
            <person name="Wiegand S."/>
            <person name="Jogler M."/>
            <person name="Boedeker C."/>
            <person name="Pinto D."/>
            <person name="Vollmers J."/>
            <person name="Rivas-Marin E."/>
            <person name="Kohn T."/>
            <person name="Peeters S.H."/>
            <person name="Heuer A."/>
            <person name="Rast P."/>
            <person name="Oberbeckmann S."/>
            <person name="Bunk B."/>
            <person name="Jeske O."/>
            <person name="Meyerdierks A."/>
            <person name="Storesund J.E."/>
            <person name="Kallscheuer N."/>
            <person name="Luecker S."/>
            <person name="Lage O.M."/>
            <person name="Pohl T."/>
            <person name="Merkel B.J."/>
            <person name="Hornburger P."/>
            <person name="Mueller R.-W."/>
            <person name="Bruemmer F."/>
            <person name="Labrenz M."/>
            <person name="Spormann A.M."/>
            <person name="Op den Camp H."/>
            <person name="Overmann J."/>
            <person name="Amann R."/>
            <person name="Jetten M.S.M."/>
            <person name="Mascher T."/>
            <person name="Medema M.H."/>
            <person name="Devos D.P."/>
            <person name="Kaster A.-K."/>
            <person name="Ovreas L."/>
            <person name="Rohde M."/>
            <person name="Galperin M.Y."/>
            <person name="Jogler C."/>
        </authorList>
    </citation>
    <scope>NUCLEOTIDE SEQUENCE [LARGE SCALE GENOMIC DNA]</scope>
    <source>
        <strain evidence="1 2">V144</strain>
    </source>
</reference>
<evidence type="ECO:0000313" key="2">
    <source>
        <dbReference type="Proteomes" id="UP000318704"/>
    </source>
</evidence>
<accession>A0A517VWR5</accession>
<dbReference type="EMBL" id="CP037920">
    <property type="protein sequence ID" value="QDT97449.1"/>
    <property type="molecule type" value="Genomic_DNA"/>
</dbReference>
<dbReference type="AlphaFoldDB" id="A0A517VWR5"/>